<dbReference type="AlphaFoldDB" id="A0A8X6LTU1"/>
<dbReference type="PANTHER" id="PTHR12346">
    <property type="entry name" value="SIN3B-RELATED"/>
    <property type="match status" value="1"/>
</dbReference>
<evidence type="ECO:0000256" key="1">
    <source>
        <dbReference type="ARBA" id="ARBA00004123"/>
    </source>
</evidence>
<dbReference type="OrthoDB" id="10265969at2759"/>
<keyword evidence="5" id="KW-0547">Nucleotide-binding</keyword>
<dbReference type="PANTHER" id="PTHR12346:SF33">
    <property type="entry name" value="HISTONE DEACETYLASE INTERACTING DOMAIN-CONTAINING PROTEIN"/>
    <property type="match status" value="1"/>
</dbReference>
<accession>A0A8X6LTU1</accession>
<dbReference type="InterPro" id="IPR036600">
    <property type="entry name" value="PAH_sf"/>
</dbReference>
<reference evidence="5" key="1">
    <citation type="submission" date="2020-07" db="EMBL/GenBank/DDBJ databases">
        <title>Multicomponent nature underlies the extraordinary mechanical properties of spider dragline silk.</title>
        <authorList>
            <person name="Kono N."/>
            <person name="Nakamura H."/>
            <person name="Mori M."/>
            <person name="Yoshida Y."/>
            <person name="Ohtoshi R."/>
            <person name="Malay A.D."/>
            <person name="Moran D.A.P."/>
            <person name="Tomita M."/>
            <person name="Numata K."/>
            <person name="Arakawa K."/>
        </authorList>
    </citation>
    <scope>NUCLEOTIDE SEQUENCE</scope>
</reference>
<keyword evidence="6" id="KW-1185">Reference proteome</keyword>
<gene>
    <name evidence="5" type="primary">PIF1</name>
    <name evidence="5" type="ORF">TNCT_254991</name>
</gene>
<dbReference type="InterPro" id="IPR039774">
    <property type="entry name" value="Sin3-like"/>
</dbReference>
<feature type="region of interest" description="Disordered" evidence="4">
    <location>
        <begin position="279"/>
        <end position="320"/>
    </location>
</feature>
<dbReference type="GO" id="GO:0003714">
    <property type="term" value="F:transcription corepressor activity"/>
    <property type="evidence" value="ECO:0007669"/>
    <property type="project" value="InterPro"/>
</dbReference>
<dbReference type="GO" id="GO:0000122">
    <property type="term" value="P:negative regulation of transcription by RNA polymerase II"/>
    <property type="evidence" value="ECO:0007669"/>
    <property type="project" value="TreeGrafter"/>
</dbReference>
<dbReference type="SUPFAM" id="SSF56219">
    <property type="entry name" value="DNase I-like"/>
    <property type="match status" value="1"/>
</dbReference>
<keyword evidence="5" id="KW-0347">Helicase</keyword>
<dbReference type="Gene3D" id="3.60.10.10">
    <property type="entry name" value="Endonuclease/exonuclease/phosphatase"/>
    <property type="match status" value="1"/>
</dbReference>
<evidence type="ECO:0000256" key="3">
    <source>
        <dbReference type="PROSITE-ProRule" id="PRU00810"/>
    </source>
</evidence>
<dbReference type="EMBL" id="BMAO01018186">
    <property type="protein sequence ID" value="GFR21760.1"/>
    <property type="molecule type" value="Genomic_DNA"/>
</dbReference>
<protein>
    <submittedName>
        <fullName evidence="5">ATP-dependent DNA helicase</fullName>
    </submittedName>
</protein>
<name>A0A8X6LTU1_TRICU</name>
<keyword evidence="5" id="KW-0067">ATP-binding</keyword>
<comment type="caution">
    <text evidence="5">The sequence shown here is derived from an EMBL/GenBank/DDBJ whole genome shotgun (WGS) entry which is preliminary data.</text>
</comment>
<keyword evidence="2 3" id="KW-0539">Nucleus</keyword>
<comment type="subcellular location">
    <subcellularLocation>
        <location evidence="1 3">Nucleus</location>
    </subcellularLocation>
</comment>
<sequence length="433" mass="48957">MVTFNCQNRRKHVSDLSDPLIDSSNVLFLSETWSNDDENVNIPNFNCIAKFKHKNVRSAGVAIYQKSNVASNIVTLNMDILLRYIREIDIGQSSNGDICAAHCVLDDGTNIIMVVAYISPNNTVNNIIKFLYKRLMIYGRIGSEELGENYHKLSLNLAGDFNVNFPSEDGQLLALKRILENRLPSKLCVESALAYHDAAKATFSEAEYRELRSLIKLSGEPNMDMVYILSKLSLLLQNYPDLMKGFGMFLPSVLNIPFQCGVFPILHEMESQNKKASAVVKCEPKEMSNTPSEEKMEASSSGIDSNLSQNNSLDKKDPNSLKEVYEKRAESFLEKVKDRFKDEPHIYGRYIELLCSLRNHSLCDQNDIGSNVLLEVQDLFHGHDDLIDEFKSFITNTKCESPEDVVQYSIDNQHRHDRLYAGKSIFLIMGGIG</sequence>
<feature type="compositionally biased region" description="Basic and acidic residues" evidence="4">
    <location>
        <begin position="282"/>
        <end position="297"/>
    </location>
</feature>
<proteinExistence type="predicted"/>
<feature type="compositionally biased region" description="Polar residues" evidence="4">
    <location>
        <begin position="298"/>
        <end position="312"/>
    </location>
</feature>
<evidence type="ECO:0000256" key="4">
    <source>
        <dbReference type="SAM" id="MobiDB-lite"/>
    </source>
</evidence>
<dbReference type="GO" id="GO:0004386">
    <property type="term" value="F:helicase activity"/>
    <property type="evidence" value="ECO:0007669"/>
    <property type="project" value="UniProtKB-KW"/>
</dbReference>
<dbReference type="GO" id="GO:0000785">
    <property type="term" value="C:chromatin"/>
    <property type="evidence" value="ECO:0007669"/>
    <property type="project" value="TreeGrafter"/>
</dbReference>
<dbReference type="GO" id="GO:0000118">
    <property type="term" value="C:histone deacetylase complex"/>
    <property type="evidence" value="ECO:0007669"/>
    <property type="project" value="TreeGrafter"/>
</dbReference>
<evidence type="ECO:0000313" key="5">
    <source>
        <dbReference type="EMBL" id="GFR21760.1"/>
    </source>
</evidence>
<dbReference type="Proteomes" id="UP000887116">
    <property type="component" value="Unassembled WGS sequence"/>
</dbReference>
<dbReference type="PROSITE" id="PS51477">
    <property type="entry name" value="PAH"/>
    <property type="match status" value="2"/>
</dbReference>
<dbReference type="Pfam" id="PF02671">
    <property type="entry name" value="PAH"/>
    <property type="match status" value="1"/>
</dbReference>
<organism evidence="5 6">
    <name type="scientific">Trichonephila clavata</name>
    <name type="common">Joro spider</name>
    <name type="synonym">Nephila clavata</name>
    <dbReference type="NCBI Taxonomy" id="2740835"/>
    <lineage>
        <taxon>Eukaryota</taxon>
        <taxon>Metazoa</taxon>
        <taxon>Ecdysozoa</taxon>
        <taxon>Arthropoda</taxon>
        <taxon>Chelicerata</taxon>
        <taxon>Arachnida</taxon>
        <taxon>Araneae</taxon>
        <taxon>Araneomorphae</taxon>
        <taxon>Entelegynae</taxon>
        <taxon>Araneoidea</taxon>
        <taxon>Nephilidae</taxon>
        <taxon>Trichonephila</taxon>
    </lineage>
</organism>
<dbReference type="InterPro" id="IPR003822">
    <property type="entry name" value="PAH"/>
</dbReference>
<dbReference type="SUPFAM" id="SSF47762">
    <property type="entry name" value="PAH2 domain"/>
    <property type="match status" value="2"/>
</dbReference>
<evidence type="ECO:0000256" key="2">
    <source>
        <dbReference type="ARBA" id="ARBA00023242"/>
    </source>
</evidence>
<evidence type="ECO:0000313" key="6">
    <source>
        <dbReference type="Proteomes" id="UP000887116"/>
    </source>
</evidence>
<dbReference type="InterPro" id="IPR036691">
    <property type="entry name" value="Endo/exonu/phosph_ase_sf"/>
</dbReference>
<keyword evidence="5" id="KW-0378">Hydrolase</keyword>
<dbReference type="Gene3D" id="1.20.1160.11">
    <property type="entry name" value="Paired amphipathic helix"/>
    <property type="match status" value="1"/>
</dbReference>